<dbReference type="PANTHER" id="PTHR24064">
    <property type="entry name" value="SOLUTE CARRIER FAMILY 22 MEMBER"/>
    <property type="match status" value="1"/>
</dbReference>
<dbReference type="InterPro" id="IPR005828">
    <property type="entry name" value="MFS_sugar_transport-like"/>
</dbReference>
<dbReference type="InterPro" id="IPR036259">
    <property type="entry name" value="MFS_trans_sf"/>
</dbReference>
<dbReference type="GO" id="GO:0016020">
    <property type="term" value="C:membrane"/>
    <property type="evidence" value="ECO:0007669"/>
    <property type="project" value="UniProtKB-SubCell"/>
</dbReference>
<feature type="transmembrane region" description="Helical" evidence="6">
    <location>
        <begin position="566"/>
        <end position="584"/>
    </location>
</feature>
<name>A0A0D2WW80_CAPO3</name>
<evidence type="ECO:0000256" key="4">
    <source>
        <dbReference type="ARBA" id="ARBA00023136"/>
    </source>
</evidence>
<dbReference type="InterPro" id="IPR005829">
    <property type="entry name" value="Sugar_transporter_CS"/>
</dbReference>
<accession>A0A0D2WW80</accession>
<keyword evidence="2 6" id="KW-0812">Transmembrane</keyword>
<feature type="transmembrane region" description="Helical" evidence="6">
    <location>
        <begin position="590"/>
        <end position="610"/>
    </location>
</feature>
<feature type="region of interest" description="Disordered" evidence="5">
    <location>
        <begin position="1"/>
        <end position="74"/>
    </location>
</feature>
<evidence type="ECO:0000256" key="5">
    <source>
        <dbReference type="SAM" id="MobiDB-lite"/>
    </source>
</evidence>
<feature type="compositionally biased region" description="Basic residues" evidence="5">
    <location>
        <begin position="88"/>
        <end position="100"/>
    </location>
</feature>
<feature type="transmembrane region" description="Helical" evidence="6">
    <location>
        <begin position="508"/>
        <end position="529"/>
    </location>
</feature>
<feature type="region of interest" description="Disordered" evidence="5">
    <location>
        <begin position="419"/>
        <end position="456"/>
    </location>
</feature>
<evidence type="ECO:0000256" key="1">
    <source>
        <dbReference type="ARBA" id="ARBA00004141"/>
    </source>
</evidence>
<proteinExistence type="predicted"/>
<dbReference type="EMBL" id="KE346373">
    <property type="protein sequence ID" value="KJE97205.1"/>
    <property type="molecule type" value="Genomic_DNA"/>
</dbReference>
<reference evidence="8" key="1">
    <citation type="submission" date="2011-02" db="EMBL/GenBank/DDBJ databases">
        <title>The Genome Sequence of Capsaspora owczarzaki ATCC 30864.</title>
        <authorList>
            <person name="Russ C."/>
            <person name="Cuomo C."/>
            <person name="Burger G."/>
            <person name="Gray M.W."/>
            <person name="Holland P.W.H."/>
            <person name="King N."/>
            <person name="Lang F.B.F."/>
            <person name="Roger A.J."/>
            <person name="Ruiz-Trillo I."/>
            <person name="Young S.K."/>
            <person name="Zeng Q."/>
            <person name="Gargeya S."/>
            <person name="Alvarado L."/>
            <person name="Berlin A."/>
            <person name="Chapman S.B."/>
            <person name="Chen Z."/>
            <person name="Freedman E."/>
            <person name="Gellesch M."/>
            <person name="Goldberg J."/>
            <person name="Griggs A."/>
            <person name="Gujja S."/>
            <person name="Heilman E."/>
            <person name="Heiman D."/>
            <person name="Howarth C."/>
            <person name="Mehta T."/>
            <person name="Neiman D."/>
            <person name="Pearson M."/>
            <person name="Roberts A."/>
            <person name="Saif S."/>
            <person name="Shea T."/>
            <person name="Shenoy N."/>
            <person name="Sisk P."/>
            <person name="Stolte C."/>
            <person name="Sykes S."/>
            <person name="White J."/>
            <person name="Yandava C."/>
            <person name="Haas B."/>
            <person name="Nusbaum C."/>
            <person name="Birren B."/>
        </authorList>
    </citation>
    <scope>NUCLEOTIDE SEQUENCE</scope>
    <source>
        <strain evidence="8">ATCC 30864</strain>
    </source>
</reference>
<dbReference type="PhylomeDB" id="A0A0D2WW80"/>
<feature type="transmembrane region" description="Helical" evidence="6">
    <location>
        <begin position="204"/>
        <end position="225"/>
    </location>
</feature>
<dbReference type="STRING" id="595528.A0A0D2WW80"/>
<dbReference type="OMA" id="TKASHGM"/>
<keyword evidence="4 6" id="KW-0472">Membrane</keyword>
<keyword evidence="8" id="KW-1185">Reference proteome</keyword>
<dbReference type="SUPFAM" id="SSF103473">
    <property type="entry name" value="MFS general substrate transporter"/>
    <property type="match status" value="1"/>
</dbReference>
<feature type="compositionally biased region" description="Low complexity" evidence="5">
    <location>
        <begin position="44"/>
        <end position="55"/>
    </location>
</feature>
<dbReference type="AlphaFoldDB" id="A0A0D2WW80"/>
<feature type="compositionally biased region" description="Polar residues" evidence="5">
    <location>
        <begin position="102"/>
        <end position="112"/>
    </location>
</feature>
<evidence type="ECO:0000313" key="8">
    <source>
        <dbReference type="Proteomes" id="UP000008743"/>
    </source>
</evidence>
<feature type="transmembrane region" description="Helical" evidence="6">
    <location>
        <begin position="172"/>
        <end position="192"/>
    </location>
</feature>
<feature type="transmembrane region" description="Helical" evidence="6">
    <location>
        <begin position="324"/>
        <end position="347"/>
    </location>
</feature>
<dbReference type="Pfam" id="PF00083">
    <property type="entry name" value="Sugar_tr"/>
    <property type="match status" value="2"/>
</dbReference>
<dbReference type="OrthoDB" id="5141738at2759"/>
<feature type="transmembrane region" description="Helical" evidence="6">
    <location>
        <begin position="295"/>
        <end position="318"/>
    </location>
</feature>
<dbReference type="PROSITE" id="PS00217">
    <property type="entry name" value="SUGAR_TRANSPORT_2"/>
    <property type="match status" value="1"/>
</dbReference>
<sequence>MSRLVAASELTGDDSHWSHPGSPTPITAAAAGLPSHPPPHPHSHNSPFRPPSSHSGHPDTGLSDAEPRVAAADSNHTTDHAVGLFSPHQHHQHHQHHHRGAPSSNQTSSQAQADWANGHHRRLSSEAGRGYANNKHSSSRPATQPGNLHLGTYIDDVLEEAKPFGPFQRRMLLKAMLGSLSAGSHVISIILVQNTIVDELNLSSVLKAVLVAATFAGWLVGAFFWGFIIDKYGRRPGLLASLAGVTILGAALSASQDFPTLISLRVLTGAQIGGTMLCSFTLLSEYIAPSKRGIVSTLWQTAFGIGIMLMALGGYIAVQVLEASWHWVLAIACIPSLLAFAVLYFVLPESPRYLLVQKRYDDLTDCLQTVVDCNGVEMIVVLPLHDPDAAFFPDPRTVHSIEHHTYHAISPSSTVVAVKSEDAENETGNVNGRSSDSATSSPSTTHTLSRHGSNRSTQDIVVVSPSEISYKEQHSTDDQVLLPHHGHGPAKGPVLSDLVAPALRRSTLVLGFVWFTNSLVYYGLTFLAADLSSNVFFNTFLSGLVEIPGYLVAVLLVDRIGRKKSLNLFMLIAGCATATMIAPLETTGNTVVACVGKLCISAAFALTYTYSSELFPTSVRGIGMGWCSFASRFGGILTPILIDALGDDLREVPLACFAATAVLSFGLIFIFLPETMGMHMPDTTDEAVAVIQRRPSKSGVAYVQVTQVE</sequence>
<feature type="transmembrane region" description="Helical" evidence="6">
    <location>
        <begin position="535"/>
        <end position="557"/>
    </location>
</feature>
<gene>
    <name evidence="7" type="ORF">CAOG_007649</name>
</gene>
<dbReference type="Gene3D" id="1.20.1250.20">
    <property type="entry name" value="MFS general substrate transporter like domains"/>
    <property type="match status" value="1"/>
</dbReference>
<feature type="transmembrane region" description="Helical" evidence="6">
    <location>
        <begin position="652"/>
        <end position="672"/>
    </location>
</feature>
<dbReference type="InParanoid" id="A0A0D2WW80"/>
<dbReference type="eggNOG" id="KOG0255">
    <property type="taxonomic scope" value="Eukaryota"/>
</dbReference>
<feature type="transmembrane region" description="Helical" evidence="6">
    <location>
        <begin position="237"/>
        <end position="256"/>
    </location>
</feature>
<protein>
    <submittedName>
        <fullName evidence="7">Solute carrier family 22 member 15</fullName>
    </submittedName>
</protein>
<evidence type="ECO:0000313" key="7">
    <source>
        <dbReference type="EMBL" id="KJE97205.1"/>
    </source>
</evidence>
<keyword evidence="3 6" id="KW-1133">Transmembrane helix</keyword>
<dbReference type="GO" id="GO:0022857">
    <property type="term" value="F:transmembrane transporter activity"/>
    <property type="evidence" value="ECO:0007669"/>
    <property type="project" value="InterPro"/>
</dbReference>
<feature type="transmembrane region" description="Helical" evidence="6">
    <location>
        <begin position="622"/>
        <end position="646"/>
    </location>
</feature>
<feature type="compositionally biased region" description="Low complexity" evidence="5">
    <location>
        <begin position="434"/>
        <end position="447"/>
    </location>
</feature>
<evidence type="ECO:0000256" key="6">
    <source>
        <dbReference type="SAM" id="Phobius"/>
    </source>
</evidence>
<comment type="subcellular location">
    <subcellularLocation>
        <location evidence="1">Membrane</location>
        <topology evidence="1">Multi-pass membrane protein</topology>
    </subcellularLocation>
</comment>
<organism evidence="7 8">
    <name type="scientific">Capsaspora owczarzaki (strain ATCC 30864)</name>
    <dbReference type="NCBI Taxonomy" id="595528"/>
    <lineage>
        <taxon>Eukaryota</taxon>
        <taxon>Filasterea</taxon>
        <taxon>Capsaspora</taxon>
    </lineage>
</organism>
<dbReference type="RefSeq" id="XP_004343523.1">
    <property type="nucleotide sequence ID" value="XM_004343473.2"/>
</dbReference>
<feature type="transmembrane region" description="Helical" evidence="6">
    <location>
        <begin position="262"/>
        <end position="283"/>
    </location>
</feature>
<dbReference type="Proteomes" id="UP000008743">
    <property type="component" value="Unassembled WGS sequence"/>
</dbReference>
<evidence type="ECO:0000256" key="2">
    <source>
        <dbReference type="ARBA" id="ARBA00022692"/>
    </source>
</evidence>
<feature type="region of interest" description="Disordered" evidence="5">
    <location>
        <begin position="87"/>
        <end position="123"/>
    </location>
</feature>
<evidence type="ECO:0000256" key="3">
    <source>
        <dbReference type="ARBA" id="ARBA00022989"/>
    </source>
</evidence>